<accession>A0ABN9A6G2</accession>
<dbReference type="EMBL" id="OX460343">
    <property type="protein sequence ID" value="CAI9181265.1"/>
    <property type="molecule type" value="Genomic_DNA"/>
</dbReference>
<keyword evidence="3" id="KW-1185">Reference proteome</keyword>
<proteinExistence type="predicted"/>
<protein>
    <submittedName>
        <fullName evidence="2">Uncharacterized protein</fullName>
    </submittedName>
</protein>
<reference evidence="2" key="1">
    <citation type="submission" date="2023-04" db="EMBL/GenBank/DDBJ databases">
        <authorList>
            <consortium name="ELIXIR-Norway"/>
        </authorList>
    </citation>
    <scope>NUCLEOTIDE SEQUENCE [LARGE SCALE GENOMIC DNA]</scope>
</reference>
<dbReference type="Proteomes" id="UP001176941">
    <property type="component" value="Chromosome X"/>
</dbReference>
<sequence>MAADGALRHSPSEREHGFQQLLVPLPPGLRDLPALLRSGLTLRWKRDVAVGPVSGRVLRSQSGRGWRARGAHAHPQGGQGGHLEVGKVPAVEPLCRPRQKRGPGRQGRGVTPAERHFPFTLDTPDLSPEHLDSSCGTLSIA</sequence>
<evidence type="ECO:0000256" key="1">
    <source>
        <dbReference type="SAM" id="MobiDB-lite"/>
    </source>
</evidence>
<organism evidence="2 3">
    <name type="scientific">Rangifer tarandus platyrhynchus</name>
    <name type="common">Svalbard reindeer</name>
    <dbReference type="NCBI Taxonomy" id="3082113"/>
    <lineage>
        <taxon>Eukaryota</taxon>
        <taxon>Metazoa</taxon>
        <taxon>Chordata</taxon>
        <taxon>Craniata</taxon>
        <taxon>Vertebrata</taxon>
        <taxon>Euteleostomi</taxon>
        <taxon>Mammalia</taxon>
        <taxon>Eutheria</taxon>
        <taxon>Laurasiatheria</taxon>
        <taxon>Artiodactyla</taxon>
        <taxon>Ruminantia</taxon>
        <taxon>Pecora</taxon>
        <taxon>Cervidae</taxon>
        <taxon>Odocoileinae</taxon>
        <taxon>Rangifer</taxon>
    </lineage>
</organism>
<feature type="region of interest" description="Disordered" evidence="1">
    <location>
        <begin position="60"/>
        <end position="141"/>
    </location>
</feature>
<evidence type="ECO:0000313" key="2">
    <source>
        <dbReference type="EMBL" id="CAI9181265.1"/>
    </source>
</evidence>
<evidence type="ECO:0000313" key="3">
    <source>
        <dbReference type="Proteomes" id="UP001176941"/>
    </source>
</evidence>
<gene>
    <name evidence="2" type="ORF">MRATA1EN1_LOCUS30227</name>
</gene>
<name>A0ABN9A6G2_RANTA</name>